<dbReference type="Proteomes" id="UP001234602">
    <property type="component" value="Unassembled WGS sequence"/>
</dbReference>
<dbReference type="Gene3D" id="3.40.50.720">
    <property type="entry name" value="NAD(P)-binding Rossmann-like Domain"/>
    <property type="match status" value="1"/>
</dbReference>
<proteinExistence type="predicted"/>
<comment type="caution">
    <text evidence="1">The sequence shown here is derived from an EMBL/GenBank/DDBJ whole genome shotgun (WGS) entry which is preliminary data.</text>
</comment>
<name>A0AAW7IDM9_9BACI</name>
<sequence>MGLLAKATVWAATEERCANQAFYITNGDMFRWNELWPKANSM</sequence>
<dbReference type="AlphaFoldDB" id="A0AAW7IDM9"/>
<reference evidence="1" key="1">
    <citation type="submission" date="2023-06" db="EMBL/GenBank/DDBJ databases">
        <title>Comparative genomics of Bacillaceae isolates and their secondary metabolite potential.</title>
        <authorList>
            <person name="Song L."/>
            <person name="Nielsen L.J."/>
            <person name="Mohite O."/>
            <person name="Xu X."/>
            <person name="Weber T."/>
            <person name="Kovacs A.T."/>
        </authorList>
    </citation>
    <scope>NUCLEOTIDE SEQUENCE</scope>
    <source>
        <strain evidence="1">D8_B_37</strain>
    </source>
</reference>
<organism evidence="1 2">
    <name type="scientific">Peribacillus simplex</name>
    <dbReference type="NCBI Taxonomy" id="1478"/>
    <lineage>
        <taxon>Bacteria</taxon>
        <taxon>Bacillati</taxon>
        <taxon>Bacillota</taxon>
        <taxon>Bacilli</taxon>
        <taxon>Bacillales</taxon>
        <taxon>Bacillaceae</taxon>
        <taxon>Peribacillus</taxon>
    </lineage>
</organism>
<accession>A0AAW7IDM9</accession>
<gene>
    <name evidence="1" type="ORF">QUF89_13575</name>
</gene>
<protein>
    <submittedName>
        <fullName evidence="1">Uncharacterized protein</fullName>
    </submittedName>
</protein>
<evidence type="ECO:0000313" key="1">
    <source>
        <dbReference type="EMBL" id="MDM5453211.1"/>
    </source>
</evidence>
<evidence type="ECO:0000313" key="2">
    <source>
        <dbReference type="Proteomes" id="UP001234602"/>
    </source>
</evidence>
<dbReference type="EMBL" id="JAUCEY010000008">
    <property type="protein sequence ID" value="MDM5453211.1"/>
    <property type="molecule type" value="Genomic_DNA"/>
</dbReference>